<feature type="region of interest" description="Disordered" evidence="1">
    <location>
        <begin position="480"/>
        <end position="550"/>
    </location>
</feature>
<dbReference type="Gene3D" id="1.25.10.10">
    <property type="entry name" value="Leucine-rich Repeat Variant"/>
    <property type="match status" value="1"/>
</dbReference>
<feature type="compositionally biased region" description="Polar residues" evidence="1">
    <location>
        <begin position="947"/>
        <end position="956"/>
    </location>
</feature>
<feature type="compositionally biased region" description="Polar residues" evidence="1">
    <location>
        <begin position="2383"/>
        <end position="2398"/>
    </location>
</feature>
<feature type="compositionally biased region" description="Polar residues" evidence="1">
    <location>
        <begin position="824"/>
        <end position="852"/>
    </location>
</feature>
<feature type="region of interest" description="Disordered" evidence="1">
    <location>
        <begin position="2349"/>
        <end position="2399"/>
    </location>
</feature>
<dbReference type="InterPro" id="IPR016024">
    <property type="entry name" value="ARM-type_fold"/>
</dbReference>
<feature type="compositionally biased region" description="Acidic residues" evidence="1">
    <location>
        <begin position="2368"/>
        <end position="2379"/>
    </location>
</feature>
<sequence>MDCFRRIAPPVKDETSWFDQCQQGTTEQPFTEDHHSMATTHSSTYSLIDLGLPTLFTLKLQQTDQQCPGCLSSETLKASAKECLNCRRPFCQNCFSLAKKLTGIQTKQVCPSCAIDNAFGNEKYTRFVDVSLLASILDILEGQPTPEVSINCISAILFIFKYLLTSLYQDGIRTFDVDQLPLFLHSYLNICGTQLHCVQQTKLNDFYFSLLAMLFESFGPQSIPVIYSNIPVASCLICGTLPLSQDDSIDNYSEMSPFQTPLSITRLTKHFGRIALKIAPDKPTIPSPQNLKKLYARIIVFLSRTIVSSANRVFDVAIKANKDKQASTLHFSVLVLSLSLLSLLLSHSSQMLLDSFLEQNKSSSLFDTLVDILLSFLHTRRSTSPTSVPFCPDLSLDLESFYLQQLSTSTTISQGSLPFLTACPAALLKPYLSVSSFLHVHSLMIFSSLIHPSIQLHHSFAKKGRSFLSKTNELITLHTHKDHTTPLSSPGNPNFSPTPVTPDQKEDRPPPFEEKSPMTPVRPAALETVEDRRNPPPTLLFPPSSAPDDQVRTTTHVRSLYESSSEILHVESSPDMYSPNKDGSFDPISAFGEAIADGDTPPASPSLIPTHPPATLIRRPTFSARFGQKSTMDMLPLQAPRKSLQNVWSMEGVIAAARLSPTALSEDDSDEEWMDRAEWQKKKRLGLFSQPDAITLRNEKRGQLATPHPSLLLNCDLPTFNETMLMEEKNQKQPQPNSEDSVRLPQSSTLLISLIIPTLFVKILEMSKSPTLPSSLISLLSHFFTTIEPVLTVSASTSFFARAVCYASVKNSAKGRSISFSSQLVDSNNTNSPTSHPRTPLISTRSPIQQRSPRVGNRRQDSAYVTSPTPSHQFRTITFSGAEDSPPLTVNTPPTQRSAFPQSVRGFLAHLNANSSPLASHRQLPNFTVSLMSDSTDNLHSLLKQQAGQSFSSTPRGNEWTEPFSNNMSSRELLQSSTASFPALGTPHNESPFGLFGPTLPQLNQIAEENQIASSSVSIDMLRSIIFAFETIVSVLQKKGCFRDPQLSVMVGQFGLSPFSQVSMISKRFVSFFLLEDIRLFMSFTTKEDVEQLQKILKLTAAFEAHVEKLDDQKLTRILSQPETVLGNLMPDLSDKKHNEGTIDLALFSIFKFNHEHIPLLARAKKLSFSSLAHDTLAVFNPSIRNYIRLRKQNSFATIGMAIAFLGNMLQHVITLVDVLSQPIVGDTVLEAFNHNYLAFNRTLSYPHTSPFFWSAVTVDLIGFSQLHDCYGITVDAIESTGSIFTPIHIFRATEPTEEELGELELIATQAAVSANTILEHLPSNIPVPESVLFKWKGENIKVVPSLFLSTVLPYLRRFIHAGLMREEEFVIQSKLDEGPQNDDPFADPPPAQQPKPLFLTFCSPNKIVSSEYCQLYLNVMLYGLTTKEQLSFIVECILRIVPSSEAVRHPPKVCTSVQPHPFHPPMLIILALNKLAELLAESEHIRCFFLKEIPHSLPTVAQYSSFNKKVENDISMSKWLSDEDVFYDDEADESMSEDQQDIDRRMGKLPDENPSLFPDDNEEMREAEDCDENLQNAVGHVFDTFFSAHDEQLDPDRLCIKWAGIMIDGLWELYAQEPYPPPPSKVLIRRPRQTNQAGQAEGGDQTEAGRNGQATERSNHQTNQPHSTSAGPPNATTQPVHQRTYYTPVTVDKAVFYPPLGHEFVLHATLRALLIYSHTHPPDKYSVSWIPIFTNLFVPSKVHNMPIRDQTLLSFFLRLYLVTTEPPTIRDYTGYGQLLQSDSVHLQANLAEYFVEALATRPARSFNPTSSPIVPMKSEYCQQSNSRHLTRNVLETTPEEIDQAFVIEEIKLKFYMGMIPELMGQHLHSPYIEMQTLASDFFVLFLASMYQEHAHLSSPIEAGGIVYTNTYEVVALASQGFVYRSFYRMLQESIEQMKTVQRELNNYGHYELSPRTLKQKLKGGKSLSAKEGYVSFFYGNPKFTPHARAPSRNRLTTQRSLVARNFSLVDTFPPSATPPSIPVPISLRSLTPNLLAQKQPQSDLSYHLLLRLTANAVSFFAMTAELGYGGDRAQYDDLIDLLSQALIFRFPVRLHAIDALGYLARSRSAVQHKVRDLGALTAVFKIVQSSGKKLFEIISDSQNGFDLDKSASLMNKTIEVFPRFPQQKEEEMTPFAFFHSTLPPMAAQSRSDLPRNQAKLFDIYSITIAESLRMLYYSISNNDASISFVLSEQAEMDGTTLLSFLRLFLSSFKSVLPHTTKEVGLAEEIRSRQKTQRRLYKDQIKDVKGTMTPHANAGKEARSPLLSYTFSSEELEMVDNPDSPHLVQRPRRSPYALLKLKHKSPLSNSFIQSSGENRDPYSQLEGINEDSDSDDDTISEIPFSTTLPRSGTQTPSQYAKMHPSFKLSLVRKHSLTNFSSPLTQSKHVKMSSHRISKLSRNSSIVIAPIAKVPQSESPPLLDDFDDLTQPASSLFTQTTTEQPAIYQLDTNSHKHLLDNAAVQTALVYSIKLIDAMISKQTIAIITKSDVLQLIPLFALQCPVARIKRAAVRLLVKLTVILTATNTLNDGISTHRSPFFEVLNGARLVYIQLKQTSEHLFSFPSYYYPHPVSVEDCHAPHNLLESLQDTLSPTAPILFNEHTFIYPLLAAGAPPEAEDGDATPLKLRLTDFCYLLMEMTKLAEEFATDTPTAPTDETDDLISEFEEPLFNTLTTLSYQLYLSPEYTTLFAAPFKLPDEPSSEKSYTGLAILLTILETSHLTERLACATGSLVVRLLAASPTIRSYALLTAQPSPLGRLYNLANVTNRYRAKVNTGLIDVETPTLRHFFSELAVPLEDGSMPPDDLSQFGTHYHKPELAFLTMFYGLTAITVMMGSAIHNRRTDWRKTPDDREIYRLLRLLLQADKFNGMIFQLLSVPTMDNRREMMKNRILTDRDVSQAVIFKEWNATVLLERERAAIEADFAKKRAAANPPKDSDGAPAVGITAAVSAATNVSELPPIQPASHVIFKPKTYRLYFRRHVFRMTSYSLYRSFHANSLSSALPNLSLHPSFAAHKQTYSLDAPFERDYRSYSILSCVRVAEQLARGSQLPYTPYATDSVVAQFLLLGMASDDTQLAYLSAFTIGALCQQDPAASLRFIASATFIPALFALIRCSMYEETNELSVQHANVALFLIHAASIASPHELLKGLISISPLLPPAESSPDTLSAHILPQSQSVISSILLLAGSPVIRTTSIKIALQVVLRLLLSSPSPACAARLCVSQEAIDSTPNQEWHNARAFDDLECFVLVLTECERKDVAKHALDFLFVIRLLRTQSSHEWCGCQWCSKEDGNIVEVWRDTTSNAKFCPPALEAFGFNSPLSLSAHRFADESLTINDKAFILLQHTGSWVGFQSTVYPDFSGGGCPTVGEAQKETNSLVSPYDVFRENIPPHVKRLLRRKPLSVEPDLNPHFGSSQPIIRLTTNTISVENDEDAINEQFEGSFPPSPKELGSITSMATPSNRHQSALVNPPFFSSTLLPSPTIKSSLQKGTVCKNCRHPSPISIIPVEPVNIRNTAIYTYTQPTLSSEALQKRICELYQPTQVKALLQTDDVSDRSTLAYRFACYSDFLVQWKTDSGSLRKHIKDADTLLLAILNQMEKDCFEREAARMYTNVLLPSVAPLISNGMKLLFDIFSMPETPIYARILCLRVILSTIEGENSILRGYALSNPDSSSNTGGSVTIGAEDKPACVAEDIPYRSWTHLIQVRISETLMSRLIAAFSFTDAQTFFHTTTPIDRYHADLIRCMAVTIIDKLTEKGVGIEMMKEDNGIPALLPILLSEQIPSYEPILTEDQLDAEMTMPLDFFDSDDTISEPAPKEETHSLSAESDRPPLPVMEAITSALWIIAHCSKNDITMSEMLGGDDMVLVIMRVLSFSFAHSSPPPRLIAAACCTLSNLMEGNPNNQRRFMEGGNGIQVLASLLHHPLDLIALFHIFSCFYRLLSSLPESLSFFHLCDIPRHTLALIRQLSSDLILISSQYTPSTPHLPLSIFTNPSDLPPIIIPSPTLTASSLYLSISLEAGIQKPPRYVVGRDGEIRNQLWDDQILSSFSRRISALSNLSRDEFSRPASRTISRRGSRLLITQKHRYADLDFKTSESVLFTESRTHGTGFGVLFVDDTLDWDEGSDEIYAEQGRRLEEDWSAAYDEEEAMNKLSEQEPNEHARTLTDEVAVEMFTIPLRAPPHPTSTFVLPLPSALASLCTRLLLLTIPSFLQTDLTVTLQKPFFSLDSINGLPPVHTSASTQTHTVIHSTLRLSDMCLSTPSPLEGFGSRMAHHRVAQRPPSKR</sequence>
<feature type="region of interest" description="Disordered" evidence="1">
    <location>
        <begin position="824"/>
        <end position="871"/>
    </location>
</feature>
<reference evidence="2 3" key="1">
    <citation type="journal article" date="2022" name="bioRxiv">
        <title>Genomics of Preaxostyla Flagellates Illuminates Evolutionary Transitions and the Path Towards Mitochondrial Loss.</title>
        <authorList>
            <person name="Novak L.V.F."/>
            <person name="Treitli S.C."/>
            <person name="Pyrih J."/>
            <person name="Halakuc P."/>
            <person name="Pipaliya S.V."/>
            <person name="Vacek V."/>
            <person name="Brzon O."/>
            <person name="Soukal P."/>
            <person name="Eme L."/>
            <person name="Dacks J.B."/>
            <person name="Karnkowska A."/>
            <person name="Elias M."/>
            <person name="Hampl V."/>
        </authorList>
    </citation>
    <scope>NUCLEOTIDE SEQUENCE [LARGE SCALE GENOMIC DNA]</scope>
    <source>
        <strain evidence="2">NAU3</strain>
        <tissue evidence="2">Gut</tissue>
    </source>
</reference>
<gene>
    <name evidence="2" type="ORF">BLNAU_14089</name>
</gene>
<feature type="region of interest" description="Disordered" evidence="1">
    <location>
        <begin position="1633"/>
        <end position="1681"/>
    </location>
</feature>
<feature type="compositionally biased region" description="Polar residues" evidence="1">
    <location>
        <begin position="1653"/>
        <end position="1681"/>
    </location>
</feature>
<evidence type="ECO:0000313" key="2">
    <source>
        <dbReference type="EMBL" id="KAK2951011.1"/>
    </source>
</evidence>
<dbReference type="CDD" id="cd00065">
    <property type="entry name" value="FYVE_like_SF"/>
    <property type="match status" value="1"/>
</dbReference>
<accession>A0ABQ9XL85</accession>
<dbReference type="InterPro" id="IPR011989">
    <property type="entry name" value="ARM-like"/>
</dbReference>
<dbReference type="EMBL" id="JARBJD010000126">
    <property type="protein sequence ID" value="KAK2951011.1"/>
    <property type="molecule type" value="Genomic_DNA"/>
</dbReference>
<keyword evidence="3" id="KW-1185">Reference proteome</keyword>
<evidence type="ECO:0000256" key="1">
    <source>
        <dbReference type="SAM" id="MobiDB-lite"/>
    </source>
</evidence>
<proteinExistence type="predicted"/>
<comment type="caution">
    <text evidence="2">The sequence shown here is derived from an EMBL/GenBank/DDBJ whole genome shotgun (WGS) entry which is preliminary data.</text>
</comment>
<feature type="region of interest" description="Disordered" evidence="1">
    <location>
        <begin position="947"/>
        <end position="971"/>
    </location>
</feature>
<dbReference type="SUPFAM" id="SSF48371">
    <property type="entry name" value="ARM repeat"/>
    <property type="match status" value="1"/>
</dbReference>
<feature type="compositionally biased region" description="Polar residues" evidence="1">
    <location>
        <begin position="485"/>
        <end position="498"/>
    </location>
</feature>
<dbReference type="Proteomes" id="UP001281761">
    <property type="component" value="Unassembled WGS sequence"/>
</dbReference>
<feature type="region of interest" description="Disordered" evidence="1">
    <location>
        <begin position="1532"/>
        <end position="1557"/>
    </location>
</feature>
<feature type="compositionally biased region" description="Acidic residues" evidence="1">
    <location>
        <begin position="1532"/>
        <end position="1541"/>
    </location>
</feature>
<evidence type="ECO:0008006" key="4">
    <source>
        <dbReference type="Google" id="ProtNLM"/>
    </source>
</evidence>
<feature type="compositionally biased region" description="Basic and acidic residues" evidence="1">
    <location>
        <begin position="3852"/>
        <end position="3866"/>
    </location>
</feature>
<feature type="compositionally biased region" description="Basic and acidic residues" evidence="1">
    <location>
        <begin position="503"/>
        <end position="516"/>
    </location>
</feature>
<evidence type="ECO:0000313" key="3">
    <source>
        <dbReference type="Proteomes" id="UP001281761"/>
    </source>
</evidence>
<feature type="compositionally biased region" description="Basic and acidic residues" evidence="1">
    <location>
        <begin position="1542"/>
        <end position="1552"/>
    </location>
</feature>
<protein>
    <recommendedName>
        <fullName evidence="4">RING-type domain-containing protein</fullName>
    </recommendedName>
</protein>
<organism evidence="2 3">
    <name type="scientific">Blattamonas nauphoetae</name>
    <dbReference type="NCBI Taxonomy" id="2049346"/>
    <lineage>
        <taxon>Eukaryota</taxon>
        <taxon>Metamonada</taxon>
        <taxon>Preaxostyla</taxon>
        <taxon>Oxymonadida</taxon>
        <taxon>Blattamonas</taxon>
    </lineage>
</organism>
<feature type="region of interest" description="Disordered" evidence="1">
    <location>
        <begin position="3846"/>
        <end position="3866"/>
    </location>
</feature>
<name>A0ABQ9XL85_9EUKA</name>